<evidence type="ECO:0000313" key="2">
    <source>
        <dbReference type="EMBL" id="SEN70830.1"/>
    </source>
</evidence>
<accession>A0A1H8IPI7</accession>
<proteinExistence type="predicted"/>
<protein>
    <submittedName>
        <fullName evidence="2">Uncharacterized protein</fullName>
    </submittedName>
</protein>
<dbReference type="AlphaFoldDB" id="A0A1H8IPI7"/>
<dbReference type="Proteomes" id="UP000198809">
    <property type="component" value="Unassembled WGS sequence"/>
</dbReference>
<dbReference type="EMBL" id="CP076607">
    <property type="protein sequence ID" value="QWU16046.1"/>
    <property type="molecule type" value="Genomic_DNA"/>
</dbReference>
<name>A0A1H8IPI7_9BACL</name>
<evidence type="ECO:0000313" key="1">
    <source>
        <dbReference type="EMBL" id="QWU16046.1"/>
    </source>
</evidence>
<reference evidence="2 3" key="1">
    <citation type="submission" date="2016-10" db="EMBL/GenBank/DDBJ databases">
        <authorList>
            <person name="de Groot N.N."/>
        </authorList>
    </citation>
    <scope>NUCLEOTIDE SEQUENCE [LARGE SCALE GENOMIC DNA]</scope>
    <source>
        <strain evidence="2 3">CGMCC 1.10238</strain>
    </source>
</reference>
<organism evidence="2 3">
    <name type="scientific">Paenibacillus sophorae</name>
    <dbReference type="NCBI Taxonomy" id="1333845"/>
    <lineage>
        <taxon>Bacteria</taxon>
        <taxon>Bacillati</taxon>
        <taxon>Bacillota</taxon>
        <taxon>Bacilli</taxon>
        <taxon>Bacillales</taxon>
        <taxon>Paenibacillaceae</taxon>
        <taxon>Paenibacillus</taxon>
    </lineage>
</organism>
<dbReference type="STRING" id="1333845.SAMN04487895_102290"/>
<dbReference type="RefSeq" id="WP_036597908.1">
    <property type="nucleotide sequence ID" value="NZ_CP076607.1"/>
</dbReference>
<dbReference type="Proteomes" id="UP000683429">
    <property type="component" value="Chromosome"/>
</dbReference>
<sequence>MEKIEIINAKIEDGKTISKIIRESFKRQSEILNISESEYPHYVAFETEDRAKLRIINTEVKILIVDSVPIGTIGSSEKVKLVILKDWPSYQTTEVMNTGNYY</sequence>
<reference evidence="1 4" key="2">
    <citation type="submission" date="2021-06" db="EMBL/GenBank/DDBJ databases">
        <title>Whole genome sequence of Paenibacillus sophorae DSM23020 for comparative genomics.</title>
        <authorList>
            <person name="Kim M.-J."/>
            <person name="Lee G."/>
            <person name="Shin J.-H."/>
        </authorList>
    </citation>
    <scope>NUCLEOTIDE SEQUENCE [LARGE SCALE GENOMIC DNA]</scope>
    <source>
        <strain evidence="1 4">DSM 23020</strain>
    </source>
</reference>
<dbReference type="EMBL" id="FODH01000002">
    <property type="protein sequence ID" value="SEN70830.1"/>
    <property type="molecule type" value="Genomic_DNA"/>
</dbReference>
<evidence type="ECO:0000313" key="3">
    <source>
        <dbReference type="Proteomes" id="UP000198809"/>
    </source>
</evidence>
<keyword evidence="4" id="KW-1185">Reference proteome</keyword>
<gene>
    <name evidence="1" type="ORF">KP014_01835</name>
    <name evidence="2" type="ORF">SAMN04487895_102290</name>
</gene>
<evidence type="ECO:0000313" key="4">
    <source>
        <dbReference type="Proteomes" id="UP000683429"/>
    </source>
</evidence>